<accession>A0RY07</accession>
<dbReference type="STRING" id="414004.CENSYa_1604"/>
<dbReference type="EnsemblBacteria" id="ABK78224">
    <property type="protein sequence ID" value="ABK78224"/>
    <property type="gene ID" value="CENSYa_1604"/>
</dbReference>
<organism evidence="1 2">
    <name type="scientific">Cenarchaeum symbiosum (strain A)</name>
    <dbReference type="NCBI Taxonomy" id="414004"/>
    <lineage>
        <taxon>Archaea</taxon>
        <taxon>Nitrososphaerota</taxon>
        <taxon>Candidatus Cenarchaeales</taxon>
        <taxon>Candidatus Cenarchaeaceae</taxon>
        <taxon>Candidatus Cenarchaeum</taxon>
    </lineage>
</organism>
<dbReference type="AlphaFoldDB" id="A0RY07"/>
<evidence type="ECO:0000313" key="2">
    <source>
        <dbReference type="Proteomes" id="UP000000758"/>
    </source>
</evidence>
<evidence type="ECO:0000313" key="1">
    <source>
        <dbReference type="EMBL" id="ABK78224.1"/>
    </source>
</evidence>
<name>A0RY07_CENSY</name>
<reference evidence="1 2" key="1">
    <citation type="journal article" date="2006" name="Proc. Natl. Acad. Sci. U.S.A.">
        <title>Genomic analysis of the uncultivated marine crenarchaeote Cenarchaeum symbiosum.</title>
        <authorList>
            <person name="Hallam S.J."/>
            <person name="Konstantinidis K.T."/>
            <person name="Putnam N."/>
            <person name="Schleper C."/>
            <person name="Watanabe Y."/>
            <person name="Sugahara J."/>
            <person name="Preston C."/>
            <person name="de la Torre J."/>
            <person name="Richardson P.M."/>
            <person name="DeLong E.F."/>
        </authorList>
    </citation>
    <scope>NUCLEOTIDE SEQUENCE [LARGE SCALE GENOMIC DNA]</scope>
    <source>
        <strain evidence="2">A</strain>
    </source>
</reference>
<dbReference type="Proteomes" id="UP000000758">
    <property type="component" value="Chromosome"/>
</dbReference>
<dbReference type="KEGG" id="csy:CENSYa_1604"/>
<keyword evidence="2" id="KW-1185">Reference proteome</keyword>
<proteinExistence type="predicted"/>
<sequence>MAHVERLQDTIYGWHNNGPGRPLFKNATEFTGHATFHNMGLGTHPSQHGGDPPQARAGLHCMIFAPKRGGTSR</sequence>
<dbReference type="HOGENOM" id="CLU_2695560_0_0_2"/>
<dbReference type="EMBL" id="DP000238">
    <property type="protein sequence ID" value="ABK78224.1"/>
    <property type="molecule type" value="Genomic_DNA"/>
</dbReference>
<gene>
    <name evidence="1" type="ordered locus">CENSYa_1604</name>
</gene>
<protein>
    <submittedName>
        <fullName evidence="1">Uncharacterized protein</fullName>
    </submittedName>
</protein>